<dbReference type="GO" id="GO:0016787">
    <property type="term" value="F:hydrolase activity"/>
    <property type="evidence" value="ECO:0007669"/>
    <property type="project" value="InterPro"/>
</dbReference>
<protein>
    <submittedName>
        <fullName evidence="2">Metallophosphoesterase</fullName>
    </submittedName>
</protein>
<gene>
    <name evidence="2" type="ORF">SY84_08600</name>
</gene>
<dbReference type="KEGG" id="dch:SY84_08600"/>
<dbReference type="EMBL" id="CP011389">
    <property type="protein sequence ID" value="AKH17105.1"/>
    <property type="molecule type" value="Genomic_DNA"/>
</dbReference>
<keyword evidence="3" id="KW-1185">Reference proteome</keyword>
<name>A0A0F7JRD3_9DEIO</name>
<accession>A0A0F7JRD3</accession>
<proteinExistence type="predicted"/>
<dbReference type="Gene3D" id="3.60.21.10">
    <property type="match status" value="1"/>
</dbReference>
<sequence>MRKFLAFGDVHADFDLLWAALRAASCATLDGLPTPPVQAGLFQVILIGDLVHPKNERDYARLTGLPRFDHKNPDHLFLAAREQIRHLEKLRAYQEAAPHAVHIILGNHDDAVLNTSYVLGTSGGMVHVEFDPDHGGLILPDHLAAWMRSFPRELRVGTVQFAHVSPLPAHAHYDDLFYADHGPKRWFRESPEYVRMAGLDYGVYGHTQIDGGIHLDEDHHLAMIDALHAREYLELLLDPGQDEPVQNVRAVPF</sequence>
<dbReference type="AlphaFoldDB" id="A0A0F7JRD3"/>
<evidence type="ECO:0000313" key="2">
    <source>
        <dbReference type="EMBL" id="AKH17105.1"/>
    </source>
</evidence>
<reference evidence="2 3" key="1">
    <citation type="submission" date="2015-01" db="EMBL/GenBank/DDBJ databases">
        <title>Deinococcus soli/N5/whole genome sequencing.</title>
        <authorList>
            <person name="Kim M.K."/>
            <person name="Srinivasan S."/>
            <person name="Lee J.-J."/>
        </authorList>
    </citation>
    <scope>NUCLEOTIDE SEQUENCE [LARGE SCALE GENOMIC DNA]</scope>
    <source>
        <strain evidence="2 3">N5</strain>
    </source>
</reference>
<dbReference type="SUPFAM" id="SSF56300">
    <property type="entry name" value="Metallo-dependent phosphatases"/>
    <property type="match status" value="1"/>
</dbReference>
<dbReference type="InterPro" id="IPR029052">
    <property type="entry name" value="Metallo-depent_PP-like"/>
</dbReference>
<organism evidence="2 3">
    <name type="scientific">Deinococcus soli</name>
    <name type="common">ex Cha et al. 2016</name>
    <dbReference type="NCBI Taxonomy" id="1309411"/>
    <lineage>
        <taxon>Bacteria</taxon>
        <taxon>Thermotogati</taxon>
        <taxon>Deinococcota</taxon>
        <taxon>Deinococci</taxon>
        <taxon>Deinococcales</taxon>
        <taxon>Deinococcaceae</taxon>
        <taxon>Deinococcus</taxon>
    </lineage>
</organism>
<evidence type="ECO:0000259" key="1">
    <source>
        <dbReference type="Pfam" id="PF00149"/>
    </source>
</evidence>
<evidence type="ECO:0000313" key="3">
    <source>
        <dbReference type="Proteomes" id="UP000034024"/>
    </source>
</evidence>
<dbReference type="PATRIC" id="fig|1309411.5.peg.1756"/>
<dbReference type="Proteomes" id="UP000034024">
    <property type="component" value="Chromosome"/>
</dbReference>
<dbReference type="InterPro" id="IPR004843">
    <property type="entry name" value="Calcineurin-like_PHP"/>
</dbReference>
<dbReference type="Pfam" id="PF00149">
    <property type="entry name" value="Metallophos"/>
    <property type="match status" value="1"/>
</dbReference>
<dbReference type="OrthoDB" id="58425at2"/>
<dbReference type="RefSeq" id="WP_046843675.1">
    <property type="nucleotide sequence ID" value="NZ_BMHJ01000010.1"/>
</dbReference>
<feature type="domain" description="Calcineurin-like phosphoesterase" evidence="1">
    <location>
        <begin position="3"/>
        <end position="207"/>
    </location>
</feature>